<comment type="caution">
    <text evidence="2">The sequence shown here is derived from an EMBL/GenBank/DDBJ whole genome shotgun (WGS) entry which is preliminary data.</text>
</comment>
<name>A0AB34FER1_9HYPO</name>
<protein>
    <submittedName>
        <fullName evidence="2">Nitrate reductase-like protein</fullName>
    </submittedName>
</protein>
<evidence type="ECO:0000313" key="3">
    <source>
        <dbReference type="Proteomes" id="UP001163105"/>
    </source>
</evidence>
<sequence length="207" mass="22125">MCGPENTDRPRGGALVALSPPPTVSSREPAGFIHGDLAFHTPGTPGSAEATHARLTPSAAFDMTSLGHLSVIIHTSGDLTRNAGDCGLFRQFSLSTYTTTPHFDGDKQSSFLELPLEEPLSLAVGNEGIIALVERLPPGIQRDTSSLAYSMDATVTAVCQAKPKPFKIDLVACEETLGDLLQYLWGKDNEKPFRMLIEAIVGVVHLI</sequence>
<feature type="region of interest" description="Disordered" evidence="1">
    <location>
        <begin position="1"/>
        <end position="25"/>
    </location>
</feature>
<dbReference type="AlphaFoldDB" id="A0AB34FER1"/>
<proteinExistence type="predicted"/>
<feature type="compositionally biased region" description="Basic and acidic residues" evidence="1">
    <location>
        <begin position="1"/>
        <end position="11"/>
    </location>
</feature>
<keyword evidence="3" id="KW-1185">Reference proteome</keyword>
<gene>
    <name evidence="2" type="ORF">O9K51_09568</name>
</gene>
<reference evidence="2" key="1">
    <citation type="submission" date="2023-01" db="EMBL/GenBank/DDBJ databases">
        <title>The growth and conidiation of Purpureocillium lavendulum are regulated by nitrogen source and histone H3K14 acetylation.</title>
        <authorList>
            <person name="Tang P."/>
            <person name="Han J."/>
            <person name="Zhang C."/>
            <person name="Tang P."/>
            <person name="Qi F."/>
            <person name="Zhang K."/>
            <person name="Liang L."/>
        </authorList>
    </citation>
    <scope>NUCLEOTIDE SEQUENCE</scope>
    <source>
        <strain evidence="2">YMF1.00683</strain>
    </source>
</reference>
<evidence type="ECO:0000256" key="1">
    <source>
        <dbReference type="SAM" id="MobiDB-lite"/>
    </source>
</evidence>
<dbReference type="Proteomes" id="UP001163105">
    <property type="component" value="Unassembled WGS sequence"/>
</dbReference>
<dbReference type="EMBL" id="JAQHRD010000010">
    <property type="protein sequence ID" value="KAJ6437740.1"/>
    <property type="molecule type" value="Genomic_DNA"/>
</dbReference>
<accession>A0AB34FER1</accession>
<evidence type="ECO:0000313" key="2">
    <source>
        <dbReference type="EMBL" id="KAJ6437740.1"/>
    </source>
</evidence>
<organism evidence="2 3">
    <name type="scientific">Purpureocillium lavendulum</name>
    <dbReference type="NCBI Taxonomy" id="1247861"/>
    <lineage>
        <taxon>Eukaryota</taxon>
        <taxon>Fungi</taxon>
        <taxon>Dikarya</taxon>
        <taxon>Ascomycota</taxon>
        <taxon>Pezizomycotina</taxon>
        <taxon>Sordariomycetes</taxon>
        <taxon>Hypocreomycetidae</taxon>
        <taxon>Hypocreales</taxon>
        <taxon>Ophiocordycipitaceae</taxon>
        <taxon>Purpureocillium</taxon>
    </lineage>
</organism>